<dbReference type="CDD" id="cd07023">
    <property type="entry name" value="S49_Sppa_N_C"/>
    <property type="match status" value="1"/>
</dbReference>
<reference evidence="5 6" key="1">
    <citation type="journal article" date="2010" name="Int. J. Syst. Evol. Microbiol.">
        <title>Vagococcus penaei sp. nov., isolated from spoilage microbiota of cooked shrimp (Penaeus vannamei).</title>
        <authorList>
            <person name="Jaffres E."/>
            <person name="Prevost H."/>
            <person name="Rossero A."/>
            <person name="Joffraud J.J."/>
            <person name="Dousset X."/>
        </authorList>
    </citation>
    <scope>NUCLEOTIDE SEQUENCE [LARGE SCALE GENOMIC DNA]</scope>
    <source>
        <strain evidence="5 6">CD276</strain>
    </source>
</reference>
<dbReference type="GO" id="GO:0006508">
    <property type="term" value="P:proteolysis"/>
    <property type="evidence" value="ECO:0007669"/>
    <property type="project" value="UniProtKB-KW"/>
</dbReference>
<evidence type="ECO:0000256" key="4">
    <source>
        <dbReference type="ARBA" id="ARBA00022825"/>
    </source>
</evidence>
<sequence length="347" mass="37760">MDKRRWAAVIIAVGLLILSIVTSGISAVTTKKDKESEESTLVGLNKLLYGSNDLTEDIIEEGSSSQKIVKLSVQGAIADTGEGSLFSQSEYNHQNFMQQLKQIQEDETVKGVLLQVNSPGGGVYESAEITHELNKIKKLDIPIYTVFENVAASGGYYISANTDKIFASDETTTGSIGVIMSGLNYAGLLEKLGVSDTTYKSGALKDMMSPSRKPTKEDSEVLQTFVMSAYERFVKVVADGRKMDTEKVKKLADGRIYDGSQALENGLIDAIGYPDDALAALKKDKKLKNATVISYSNSTTGFGSSWFGAKLAEWQGLKPTQTERVTRIVEKLGTTEAPKPMYYYGGF</sequence>
<dbReference type="PANTHER" id="PTHR42987:SF7">
    <property type="entry name" value="SIGNAL PEPTIDE PEPTIDASE SPPA-RELATED"/>
    <property type="match status" value="1"/>
</dbReference>
<evidence type="ECO:0000313" key="6">
    <source>
        <dbReference type="Proteomes" id="UP000188246"/>
    </source>
</evidence>
<keyword evidence="4" id="KW-0720">Serine protease</keyword>
<dbReference type="KEGG" id="vpi:BW732_04760"/>
<dbReference type="Proteomes" id="UP000188246">
    <property type="component" value="Chromosome"/>
</dbReference>
<dbReference type="Gene3D" id="3.90.226.10">
    <property type="entry name" value="2-enoyl-CoA Hydratase, Chain A, domain 1"/>
    <property type="match status" value="2"/>
</dbReference>
<dbReference type="InterPro" id="IPR047272">
    <property type="entry name" value="S49_SppA_C"/>
</dbReference>
<dbReference type="AlphaFoldDB" id="A0A1Q2D5D5"/>
<keyword evidence="2" id="KW-0645">Protease</keyword>
<proteinExistence type="inferred from homology"/>
<dbReference type="STRING" id="633807.BW732_04760"/>
<dbReference type="InterPro" id="IPR004635">
    <property type="entry name" value="Pept_S49_SppA"/>
</dbReference>
<dbReference type="SUPFAM" id="SSF52096">
    <property type="entry name" value="ClpP/crotonase"/>
    <property type="match status" value="1"/>
</dbReference>
<gene>
    <name evidence="5" type="ORF">BW732_04760</name>
</gene>
<dbReference type="NCBIfam" id="TIGR00706">
    <property type="entry name" value="SppA_dom"/>
    <property type="match status" value="1"/>
</dbReference>
<dbReference type="Pfam" id="PF01343">
    <property type="entry name" value="Peptidase_S49"/>
    <property type="match status" value="1"/>
</dbReference>
<evidence type="ECO:0000256" key="2">
    <source>
        <dbReference type="ARBA" id="ARBA00022670"/>
    </source>
</evidence>
<comment type="similarity">
    <text evidence="1">Belongs to the peptidase S49 family.</text>
</comment>
<dbReference type="InterPro" id="IPR002142">
    <property type="entry name" value="Peptidase_S49"/>
</dbReference>
<keyword evidence="3" id="KW-0378">Hydrolase</keyword>
<keyword evidence="6" id="KW-1185">Reference proteome</keyword>
<dbReference type="InterPro" id="IPR029045">
    <property type="entry name" value="ClpP/crotonase-like_dom_sf"/>
</dbReference>
<dbReference type="EMBL" id="CP019609">
    <property type="protein sequence ID" value="AQP53610.1"/>
    <property type="molecule type" value="Genomic_DNA"/>
</dbReference>
<dbReference type="OrthoDB" id="9764363at2"/>
<dbReference type="RefSeq" id="WP_077275701.1">
    <property type="nucleotide sequence ID" value="NZ_CP019609.1"/>
</dbReference>
<organism evidence="5 6">
    <name type="scientific">Vagococcus penaei</name>
    <dbReference type="NCBI Taxonomy" id="633807"/>
    <lineage>
        <taxon>Bacteria</taxon>
        <taxon>Bacillati</taxon>
        <taxon>Bacillota</taxon>
        <taxon>Bacilli</taxon>
        <taxon>Lactobacillales</taxon>
        <taxon>Enterococcaceae</taxon>
        <taxon>Vagococcus</taxon>
    </lineage>
</organism>
<evidence type="ECO:0000313" key="5">
    <source>
        <dbReference type="EMBL" id="AQP53610.1"/>
    </source>
</evidence>
<dbReference type="GO" id="GO:0008236">
    <property type="term" value="F:serine-type peptidase activity"/>
    <property type="evidence" value="ECO:0007669"/>
    <property type="project" value="UniProtKB-KW"/>
</dbReference>
<evidence type="ECO:0000256" key="1">
    <source>
        <dbReference type="ARBA" id="ARBA00008683"/>
    </source>
</evidence>
<dbReference type="PANTHER" id="PTHR42987">
    <property type="entry name" value="PEPTIDASE S49"/>
    <property type="match status" value="1"/>
</dbReference>
<evidence type="ECO:0000256" key="3">
    <source>
        <dbReference type="ARBA" id="ARBA00022801"/>
    </source>
</evidence>
<protein>
    <submittedName>
        <fullName evidence="5">S49 family peptidase</fullName>
    </submittedName>
</protein>
<name>A0A1Q2D5D5_9ENTE</name>
<accession>A0A1Q2D5D5</accession>